<keyword evidence="2" id="KW-1185">Reference proteome</keyword>
<dbReference type="OrthoDB" id="5985572at2759"/>
<evidence type="ECO:0000313" key="1">
    <source>
        <dbReference type="EMBL" id="CAG4987596.1"/>
    </source>
</evidence>
<name>A0A8S3WYH6_PARAO</name>
<comment type="caution">
    <text evidence="1">The sequence shown here is derived from an EMBL/GenBank/DDBJ whole genome shotgun (WGS) entry which is preliminary data.</text>
</comment>
<proteinExistence type="predicted"/>
<dbReference type="Proteomes" id="UP000691718">
    <property type="component" value="Unassembled WGS sequence"/>
</dbReference>
<gene>
    <name evidence="1" type="ORF">PAPOLLO_LOCUS11473</name>
</gene>
<dbReference type="EMBL" id="CAJQZP010000839">
    <property type="protein sequence ID" value="CAG4987596.1"/>
    <property type="molecule type" value="Genomic_DNA"/>
</dbReference>
<protein>
    <submittedName>
        <fullName evidence="1">(apollo) hypothetical protein</fullName>
    </submittedName>
</protein>
<accession>A0A8S3WYH6</accession>
<sequence>MLQRKQFQSDICNNKFGYGWTRSGQRRCRTHRPPESTMSVSSDIRFTRRKLSRPCRGAAAPLSPLCWYFCFSPLSPST</sequence>
<reference evidence="1" key="1">
    <citation type="submission" date="2021-04" db="EMBL/GenBank/DDBJ databases">
        <authorList>
            <person name="Tunstrom K."/>
        </authorList>
    </citation>
    <scope>NUCLEOTIDE SEQUENCE</scope>
</reference>
<dbReference type="AlphaFoldDB" id="A0A8S3WYH6"/>
<evidence type="ECO:0000313" key="2">
    <source>
        <dbReference type="Proteomes" id="UP000691718"/>
    </source>
</evidence>
<organism evidence="1 2">
    <name type="scientific">Parnassius apollo</name>
    <name type="common">Apollo butterfly</name>
    <name type="synonym">Papilio apollo</name>
    <dbReference type="NCBI Taxonomy" id="110799"/>
    <lineage>
        <taxon>Eukaryota</taxon>
        <taxon>Metazoa</taxon>
        <taxon>Ecdysozoa</taxon>
        <taxon>Arthropoda</taxon>
        <taxon>Hexapoda</taxon>
        <taxon>Insecta</taxon>
        <taxon>Pterygota</taxon>
        <taxon>Neoptera</taxon>
        <taxon>Endopterygota</taxon>
        <taxon>Lepidoptera</taxon>
        <taxon>Glossata</taxon>
        <taxon>Ditrysia</taxon>
        <taxon>Papilionoidea</taxon>
        <taxon>Papilionidae</taxon>
        <taxon>Parnassiinae</taxon>
        <taxon>Parnassini</taxon>
        <taxon>Parnassius</taxon>
        <taxon>Parnassius</taxon>
    </lineage>
</organism>